<accession>A0A1Q2YMA1</accession>
<dbReference type="AlphaFoldDB" id="A0A1Q2YMA1"/>
<gene>
    <name evidence="1" type="ORF">PMKS-004017</name>
</gene>
<proteinExistence type="predicted"/>
<comment type="caution">
    <text evidence="1">The sequence shown here is derived from an EMBL/GenBank/DDBJ whole genome shotgun (WGS) entry which is preliminary data.</text>
</comment>
<sequence length="99" mass="10142">MLLYADGEEIQGQVETDLKVKVKIVLGFAIPEKCALAQWPTGVDHADVVAVIVAVGEEGGGIAVAAAVVVAAAVQEAATAPADEVETAGFCWKQRVGPL</sequence>
<keyword evidence="2" id="KW-1185">Reference proteome</keyword>
<dbReference type="EMBL" id="BDGI01000182">
    <property type="protein sequence ID" value="GAV30503.1"/>
    <property type="molecule type" value="Genomic_DNA"/>
</dbReference>
<protein>
    <submittedName>
        <fullName evidence="1">Uncharacterized protein</fullName>
    </submittedName>
</protein>
<name>A0A1Q2YMA1_9ASCO</name>
<dbReference type="Proteomes" id="UP000186136">
    <property type="component" value="Unassembled WGS sequence"/>
</dbReference>
<evidence type="ECO:0000313" key="1">
    <source>
        <dbReference type="EMBL" id="GAV30503.1"/>
    </source>
</evidence>
<reference evidence="1 2" key="1">
    <citation type="submission" date="2016-08" db="EMBL/GenBank/DDBJ databases">
        <title>Whole genome shotgun sequence of Pichia membranifaciens KS47-1.</title>
        <authorList>
            <person name="Konishi M."/>
            <person name="Ishida M."/>
            <person name="Arakawa T."/>
            <person name="Kato Y."/>
            <person name="Horiuchi J."/>
        </authorList>
    </citation>
    <scope>NUCLEOTIDE SEQUENCE [LARGE SCALE GENOMIC DNA]</scope>
    <source>
        <strain evidence="1 2">KS47-1</strain>
    </source>
</reference>
<evidence type="ECO:0000313" key="2">
    <source>
        <dbReference type="Proteomes" id="UP000186136"/>
    </source>
</evidence>
<organism evidence="1 2">
    <name type="scientific">Pichia membranifaciens</name>
    <dbReference type="NCBI Taxonomy" id="4926"/>
    <lineage>
        <taxon>Eukaryota</taxon>
        <taxon>Fungi</taxon>
        <taxon>Dikarya</taxon>
        <taxon>Ascomycota</taxon>
        <taxon>Saccharomycotina</taxon>
        <taxon>Pichiomycetes</taxon>
        <taxon>Pichiales</taxon>
        <taxon>Pichiaceae</taxon>
        <taxon>Pichia</taxon>
    </lineage>
</organism>